<dbReference type="NCBIfam" id="TIGR00169">
    <property type="entry name" value="leuB"/>
    <property type="match status" value="1"/>
</dbReference>
<evidence type="ECO:0000256" key="9">
    <source>
        <dbReference type="ARBA" id="ARBA00023002"/>
    </source>
</evidence>
<dbReference type="SUPFAM" id="SSF53659">
    <property type="entry name" value="Isocitrate/Isopropylmalate dehydrogenase-like"/>
    <property type="match status" value="1"/>
</dbReference>
<reference evidence="14" key="1">
    <citation type="submission" date="2019-03" db="EMBL/GenBank/DDBJ databases">
        <title>Single cell metagenomics reveals metabolic interactions within the superorganism composed of flagellate Streblomastix strix and complex community of Bacteroidetes bacteria on its surface.</title>
        <authorList>
            <person name="Treitli S.C."/>
            <person name="Kolisko M."/>
            <person name="Husnik F."/>
            <person name="Keeling P."/>
            <person name="Hampl V."/>
        </authorList>
    </citation>
    <scope>NUCLEOTIDE SEQUENCE</scope>
    <source>
        <strain evidence="14">STM</strain>
    </source>
</reference>
<keyword evidence="12" id="KW-0100">Branched-chain amino acid biosynthesis</keyword>
<keyword evidence="7" id="KW-0479">Metal-binding</keyword>
<dbReference type="EMBL" id="SNRY01000225">
    <property type="protein sequence ID" value="KAA6344295.1"/>
    <property type="molecule type" value="Genomic_DNA"/>
</dbReference>
<keyword evidence="10" id="KW-0520">NAD</keyword>
<accession>A0A5J4SFZ2</accession>
<gene>
    <name evidence="14" type="ORF">EZS27_008074</name>
</gene>
<keyword evidence="9 14" id="KW-0560">Oxidoreductase</keyword>
<evidence type="ECO:0000313" key="14">
    <source>
        <dbReference type="EMBL" id="KAA6344295.1"/>
    </source>
</evidence>
<organism evidence="14">
    <name type="scientific">termite gut metagenome</name>
    <dbReference type="NCBI Taxonomy" id="433724"/>
    <lineage>
        <taxon>unclassified sequences</taxon>
        <taxon>metagenomes</taxon>
        <taxon>organismal metagenomes</taxon>
    </lineage>
</organism>
<evidence type="ECO:0000256" key="3">
    <source>
        <dbReference type="ARBA" id="ARBA00011738"/>
    </source>
</evidence>
<evidence type="ECO:0000256" key="8">
    <source>
        <dbReference type="ARBA" id="ARBA00022842"/>
    </source>
</evidence>
<dbReference type="PANTHER" id="PTHR42979">
    <property type="entry name" value="3-ISOPROPYLMALATE DEHYDROGENASE"/>
    <property type="match status" value="1"/>
</dbReference>
<evidence type="ECO:0000256" key="12">
    <source>
        <dbReference type="ARBA" id="ARBA00023304"/>
    </source>
</evidence>
<dbReference type="PANTHER" id="PTHR42979:SF1">
    <property type="entry name" value="3-ISOPROPYLMALATE DEHYDROGENASE"/>
    <property type="match status" value="1"/>
</dbReference>
<dbReference type="Pfam" id="PF00180">
    <property type="entry name" value="Iso_dh"/>
    <property type="match status" value="1"/>
</dbReference>
<feature type="domain" description="Isopropylmalate dehydrogenase-like" evidence="13">
    <location>
        <begin position="2"/>
        <end position="348"/>
    </location>
</feature>
<evidence type="ECO:0000256" key="5">
    <source>
        <dbReference type="ARBA" id="ARBA00022430"/>
    </source>
</evidence>
<protein>
    <recommendedName>
        <fullName evidence="4">3-isopropylmalate dehydrogenase</fullName>
        <ecNumber evidence="4">1.1.1.85</ecNumber>
    </recommendedName>
</protein>
<dbReference type="InterPro" id="IPR004429">
    <property type="entry name" value="Isopropylmalate_DH"/>
</dbReference>
<dbReference type="GO" id="GO:0005829">
    <property type="term" value="C:cytosol"/>
    <property type="evidence" value="ECO:0007669"/>
    <property type="project" value="TreeGrafter"/>
</dbReference>
<comment type="subunit">
    <text evidence="3">Homodimer.</text>
</comment>
<dbReference type="HAMAP" id="MF_01033">
    <property type="entry name" value="LeuB_type1"/>
    <property type="match status" value="1"/>
</dbReference>
<keyword evidence="11" id="KW-0464">Manganese</keyword>
<evidence type="ECO:0000256" key="2">
    <source>
        <dbReference type="ARBA" id="ARBA00001946"/>
    </source>
</evidence>
<dbReference type="GO" id="GO:0009098">
    <property type="term" value="P:L-leucine biosynthetic process"/>
    <property type="evidence" value="ECO:0007669"/>
    <property type="project" value="UniProtKB-KW"/>
</dbReference>
<evidence type="ECO:0000256" key="10">
    <source>
        <dbReference type="ARBA" id="ARBA00023027"/>
    </source>
</evidence>
<evidence type="ECO:0000256" key="6">
    <source>
        <dbReference type="ARBA" id="ARBA00022605"/>
    </source>
</evidence>
<dbReference type="AlphaFoldDB" id="A0A5J4SFZ2"/>
<dbReference type="GO" id="GO:0000287">
    <property type="term" value="F:magnesium ion binding"/>
    <property type="evidence" value="ECO:0007669"/>
    <property type="project" value="InterPro"/>
</dbReference>
<name>A0A5J4SFZ2_9ZZZZ</name>
<proteinExistence type="inferred from homology"/>
<evidence type="ECO:0000256" key="4">
    <source>
        <dbReference type="ARBA" id="ARBA00013101"/>
    </source>
</evidence>
<evidence type="ECO:0000256" key="7">
    <source>
        <dbReference type="ARBA" id="ARBA00022723"/>
    </source>
</evidence>
<dbReference type="InterPro" id="IPR019818">
    <property type="entry name" value="IsoCit/isopropylmalate_DH_CS"/>
</dbReference>
<dbReference type="FunFam" id="3.40.718.10:FF:000006">
    <property type="entry name" value="3-isopropylmalate dehydrogenase"/>
    <property type="match status" value="1"/>
</dbReference>
<dbReference type="GO" id="GO:0051287">
    <property type="term" value="F:NAD binding"/>
    <property type="evidence" value="ECO:0007669"/>
    <property type="project" value="InterPro"/>
</dbReference>
<dbReference type="InterPro" id="IPR024084">
    <property type="entry name" value="IsoPropMal-DH-like_dom"/>
</dbReference>
<dbReference type="PROSITE" id="PS00470">
    <property type="entry name" value="IDH_IMDH"/>
    <property type="match status" value="1"/>
</dbReference>
<dbReference type="GO" id="GO:0003862">
    <property type="term" value="F:3-isopropylmalate dehydrogenase activity"/>
    <property type="evidence" value="ECO:0007669"/>
    <property type="project" value="UniProtKB-EC"/>
</dbReference>
<keyword evidence="8" id="KW-0460">Magnesium</keyword>
<evidence type="ECO:0000256" key="11">
    <source>
        <dbReference type="ARBA" id="ARBA00023211"/>
    </source>
</evidence>
<dbReference type="EC" id="1.1.1.85" evidence="4"/>
<comment type="caution">
    <text evidence="14">The sequence shown here is derived from an EMBL/GenBank/DDBJ whole genome shotgun (WGS) entry which is preliminary data.</text>
</comment>
<comment type="cofactor">
    <cofactor evidence="1">
        <name>Mn(2+)</name>
        <dbReference type="ChEBI" id="CHEBI:29035"/>
    </cofactor>
</comment>
<dbReference type="Gene3D" id="3.40.718.10">
    <property type="entry name" value="Isopropylmalate Dehydrogenase"/>
    <property type="match status" value="1"/>
</dbReference>
<evidence type="ECO:0000259" key="13">
    <source>
        <dbReference type="SMART" id="SM01329"/>
    </source>
</evidence>
<dbReference type="SMART" id="SM01329">
    <property type="entry name" value="Iso_dh"/>
    <property type="match status" value="1"/>
</dbReference>
<keyword evidence="5" id="KW-0432">Leucine biosynthesis</keyword>
<sequence length="364" mass="40212">MKIAILPGDGIGPEIISVALDVTKVICEKFGHDLQYEYGICGASAIDKVGNPYPDATHELCMRSDAVLFGAIGDPRFDNNPSAKVRPEQGLLAMRKRLGLYANIRPVTTFESLIHKSPLRAELVKGADFMCIRELTGGLYFGRPQGRSEDGNTAYDTCVYTREEVVRIITLAYEYAMKRRRKLTVVDKANVLATSRLWREVAKEIAPQYPEVETEYMFVDNAAMRIIQWPTAFDVMVTENMFGDILTDEGSVITGSMGLLPSASIGMHTSVFEPIHGSWPQAAGKNIANPLATVLSAAMMFDYAFGLKAEAELIRKAVNASIDANVRTQDIQVEGEEAYGTAEVGAWIVRYIRDAEYNTNLSNF</sequence>
<keyword evidence="6" id="KW-0028">Amino-acid biosynthesis</keyword>
<comment type="cofactor">
    <cofactor evidence="2">
        <name>Mg(2+)</name>
        <dbReference type="ChEBI" id="CHEBI:18420"/>
    </cofactor>
</comment>
<evidence type="ECO:0000256" key="1">
    <source>
        <dbReference type="ARBA" id="ARBA00001936"/>
    </source>
</evidence>